<dbReference type="KEGG" id="vde:111244904"/>
<dbReference type="Pfam" id="PF01167">
    <property type="entry name" value="Tub"/>
    <property type="match status" value="1"/>
</dbReference>
<dbReference type="SUPFAM" id="SSF54518">
    <property type="entry name" value="Tubby C-terminal domain-like"/>
    <property type="match status" value="1"/>
</dbReference>
<dbReference type="SMART" id="SM00320">
    <property type="entry name" value="WD40"/>
    <property type="match status" value="4"/>
</dbReference>
<dbReference type="InterPro" id="IPR056159">
    <property type="entry name" value="Beta-prop_IFT121_TULP_N"/>
</dbReference>
<evidence type="ECO:0000256" key="6">
    <source>
        <dbReference type="PROSITE-ProRule" id="PRU00221"/>
    </source>
</evidence>
<keyword evidence="5" id="KW-0677">Repeat</keyword>
<reference evidence="10" key="1">
    <citation type="submission" date="2021-01" db="UniProtKB">
        <authorList>
            <consortium name="EnsemblMetazoa"/>
        </authorList>
    </citation>
    <scope>IDENTIFICATION</scope>
</reference>
<feature type="region of interest" description="Disordered" evidence="7">
    <location>
        <begin position="230"/>
        <end position="260"/>
    </location>
</feature>
<dbReference type="GeneID" id="111244904"/>
<keyword evidence="3" id="KW-0963">Cytoplasm</keyword>
<evidence type="ECO:0000313" key="11">
    <source>
        <dbReference type="Proteomes" id="UP000594260"/>
    </source>
</evidence>
<dbReference type="InterPro" id="IPR000007">
    <property type="entry name" value="Tubby_C"/>
</dbReference>
<dbReference type="PANTHER" id="PTHR16517">
    <property type="entry name" value="TUBBY-RELATED"/>
    <property type="match status" value="1"/>
</dbReference>
<feature type="compositionally biased region" description="Low complexity" evidence="7">
    <location>
        <begin position="1255"/>
        <end position="1264"/>
    </location>
</feature>
<feature type="compositionally biased region" description="Low complexity" evidence="7">
    <location>
        <begin position="925"/>
        <end position="951"/>
    </location>
</feature>
<dbReference type="Pfam" id="PF24797">
    <property type="entry name" value="Beta-prop_WDR35_TULP_N"/>
    <property type="match status" value="1"/>
</dbReference>
<dbReference type="InParanoid" id="A0A7M7J843"/>
<dbReference type="CTD" id="43317"/>
<sequence>MHLHFERSACTRADSTVQALSWMGKVPDELPEDDGWRLNRLNYYQDGWLASGNARGIVGVTFTTCHCRRTSDQPSRTNYNMRGHRSEVTLVKWNEPYQKLASCDSSGIIFVWIKYEGRWSIELINDRNTQVTDFAWSHDGRMALICYQDGFVLVGSVAGQRYWSSMLNLDATISCGVWAPDDQQVLFGTSNGQILVNDVHGEVVAQLSVCRDTPIIAMAWSCEKFKMEETDVDQPAPGASDQSADPQGHPLGGAGSLGGTGPPGVPQAVLAVAFATGVIYLMKNYDDLTPIVVHTGLKGIKLEWSNSGETLAVAGVADPEPGAATPTPGSYRNLAKFYTADTGSLRFVAPIPCAQKPVTALTWGHNDKRLFIATGNVIHIAWVTRRMASLQLLSRLTIHRALQCEQQVARLHLPARLRALVANLFGQTVKCTLPQPERLREFVSRPPGHNIRLHCTVVRHDEDAAAGSATYTLFLEFLGGLVPLLKGRRASKLRPEFVIYDPQAEYSMQQHNQQQHNNCSGLNSSCSNQGTPNVSGRCTPAVSSDSEAEDSGMGCHASPRVQRRRRFRRHLLSSAVLLGGGSNSSNANSNNNNNNNSNNSNNYSITYNGQHGCLANQQGLGTKGIESRDSSTQRKENTYVDQLPENDKMVAITSNIWGTKFKLLGLVDWLPAVLGMVSYRTSLLHLQPRQMTLIIKELQGPKPHSNTRLCPDSKNKGVGALQSTPSFSEDDDDLLPPDNSGHAGCGGNIGGASARATESPPPIAPMTPKKQRCALTYAQLAAHDLELDGDNEVHVAEEVLSFTRTSHPSTLQISLQHGSFGASSTISTTSSSAVIQSVATQTSLHSLNDLSINGSLTPNGPSNNNNNRNNMPTAIIVAAGTGVLNASATSGGNAVAANSLDPSRETSPVPGPSRLSFGPMDQQLSSSSSPSISSSSSASARRLHRNSSSSSPTCKVIKRNSRVDPDQGSPVEEMPHSTTSEIVRAVHTPEPRWAEKANDIKYIDNEEEVSDIMLVQMPTENADRRPNGVIPSLAASGDSTGSAETPNVVIRDTSLRRPPARSDTTKRLTLRSAPAPGSPSKAADSDGSRAASGDTKTAACLVDEPGCCCEACQATDDERNDTASKDVGNHRVTKTCSSPFALRRNRSNNTSGSNSPSTNSGNLLRTPPSGIGDPLGHHHLHQTTTSTTSHVMSGFPGHYLAPGPAPLMNPLSSATSASILESGIVRSDADTTSGLGGLGVGGSLSPSLTPPASPPVSRSTPTTPDLNNRRRNKKQSTNHLKALLYSPLLLRKVRKHSLRSTIESSDDENSTPAGSNEDVVSISDGFRDLESLQKAYIRKKLKKRQGGNGKVHTQEMLPGAKAEQELRITPPEPVYREFTLHNKAPLWNEVSQVYQLDFGGRVTQESAKNFQIEFKGTQVMQFGRIDGNAYTLDFQYPFSALQAFAVALANVTQRLK</sequence>
<evidence type="ECO:0000259" key="8">
    <source>
        <dbReference type="Pfam" id="PF01167"/>
    </source>
</evidence>
<organism evidence="10 11">
    <name type="scientific">Varroa destructor</name>
    <name type="common">Honeybee mite</name>
    <dbReference type="NCBI Taxonomy" id="109461"/>
    <lineage>
        <taxon>Eukaryota</taxon>
        <taxon>Metazoa</taxon>
        <taxon>Ecdysozoa</taxon>
        <taxon>Arthropoda</taxon>
        <taxon>Chelicerata</taxon>
        <taxon>Arachnida</taxon>
        <taxon>Acari</taxon>
        <taxon>Parasitiformes</taxon>
        <taxon>Mesostigmata</taxon>
        <taxon>Gamasina</taxon>
        <taxon>Dermanyssoidea</taxon>
        <taxon>Varroidae</taxon>
        <taxon>Varroa</taxon>
    </lineage>
</organism>
<evidence type="ECO:0000256" key="2">
    <source>
        <dbReference type="ARBA" id="ARBA00007129"/>
    </source>
</evidence>
<dbReference type="OrthoDB" id="8775810at2759"/>
<feature type="repeat" description="WD" evidence="6">
    <location>
        <begin position="81"/>
        <end position="112"/>
    </location>
</feature>
<evidence type="ECO:0000256" key="3">
    <source>
        <dbReference type="ARBA" id="ARBA00022490"/>
    </source>
</evidence>
<feature type="region of interest" description="Disordered" evidence="7">
    <location>
        <begin position="578"/>
        <end position="604"/>
    </location>
</feature>
<feature type="region of interest" description="Disordered" evidence="7">
    <location>
        <begin position="1119"/>
        <end position="1191"/>
    </location>
</feature>
<name>A0A7M7J843_VARDE</name>
<protein>
    <recommendedName>
        <fullName evidence="12">Tubby-related protein 4</fullName>
    </recommendedName>
</protein>
<feature type="region of interest" description="Disordered" evidence="7">
    <location>
        <begin position="1019"/>
        <end position="1093"/>
    </location>
</feature>
<evidence type="ECO:0000256" key="5">
    <source>
        <dbReference type="ARBA" id="ARBA00022737"/>
    </source>
</evidence>
<comment type="subcellular location">
    <subcellularLocation>
        <location evidence="1">Cytoplasm</location>
    </subcellularLocation>
</comment>
<evidence type="ECO:0000256" key="7">
    <source>
        <dbReference type="SAM" id="MobiDB-lite"/>
    </source>
</evidence>
<feature type="domain" description="IFT121/TULP4 N-terminal" evidence="9">
    <location>
        <begin position="45"/>
        <end position="230"/>
    </location>
</feature>
<dbReference type="InterPro" id="IPR015943">
    <property type="entry name" value="WD40/YVTN_repeat-like_dom_sf"/>
</dbReference>
<dbReference type="PROSITE" id="PS50082">
    <property type="entry name" value="WD_REPEATS_2"/>
    <property type="match status" value="1"/>
</dbReference>
<feature type="compositionally biased region" description="Polar residues" evidence="7">
    <location>
        <begin position="530"/>
        <end position="545"/>
    </location>
</feature>
<accession>A0A7M7J843</accession>
<dbReference type="SUPFAM" id="SSF50978">
    <property type="entry name" value="WD40 repeat-like"/>
    <property type="match status" value="1"/>
</dbReference>
<evidence type="ECO:0000256" key="1">
    <source>
        <dbReference type="ARBA" id="ARBA00004496"/>
    </source>
</evidence>
<dbReference type="Proteomes" id="UP000594260">
    <property type="component" value="Unplaced"/>
</dbReference>
<dbReference type="RefSeq" id="XP_022648184.1">
    <property type="nucleotide sequence ID" value="XM_022792449.1"/>
</dbReference>
<evidence type="ECO:0008006" key="12">
    <source>
        <dbReference type="Google" id="ProtNLM"/>
    </source>
</evidence>
<dbReference type="PANTHER" id="PTHR16517:SF2">
    <property type="entry name" value="TUBBY-RELATED PROTEIN 4"/>
    <property type="match status" value="1"/>
</dbReference>
<feature type="compositionally biased region" description="Low complexity" evidence="7">
    <location>
        <begin position="1072"/>
        <end position="1082"/>
    </location>
</feature>
<evidence type="ECO:0000256" key="4">
    <source>
        <dbReference type="ARBA" id="ARBA00022574"/>
    </source>
</evidence>
<evidence type="ECO:0000313" key="10">
    <source>
        <dbReference type="EnsemblMetazoa" id="XP_022648184"/>
    </source>
</evidence>
<dbReference type="OMA" id="DARVKCM"/>
<feature type="region of interest" description="Disordered" evidence="7">
    <location>
        <begin position="701"/>
        <end position="760"/>
    </location>
</feature>
<keyword evidence="11" id="KW-1185">Reference proteome</keyword>
<dbReference type="FunCoup" id="A0A7M7J843">
    <property type="interactions" value="1406"/>
</dbReference>
<evidence type="ECO:0000259" key="9">
    <source>
        <dbReference type="Pfam" id="PF24797"/>
    </source>
</evidence>
<feature type="region of interest" description="Disordered" evidence="7">
    <location>
        <begin position="530"/>
        <end position="564"/>
    </location>
</feature>
<feature type="compositionally biased region" description="Basic and acidic residues" evidence="7">
    <location>
        <begin position="1119"/>
        <end position="1129"/>
    </location>
</feature>
<dbReference type="InterPro" id="IPR036322">
    <property type="entry name" value="WD40_repeat_dom_sf"/>
</dbReference>
<dbReference type="Gene3D" id="3.20.90.10">
    <property type="entry name" value="Tubby Protein, Chain A"/>
    <property type="match status" value="1"/>
</dbReference>
<feature type="compositionally biased region" description="Low complexity" evidence="7">
    <location>
        <begin position="1147"/>
        <end position="1162"/>
    </location>
</feature>
<feature type="region of interest" description="Disordered" evidence="7">
    <location>
        <begin position="1235"/>
        <end position="1280"/>
    </location>
</feature>
<feature type="compositionally biased region" description="Low complexity" evidence="7">
    <location>
        <begin position="583"/>
        <end position="602"/>
    </location>
</feature>
<dbReference type="GO" id="GO:0005737">
    <property type="term" value="C:cytoplasm"/>
    <property type="evidence" value="ECO:0007669"/>
    <property type="project" value="UniProtKB-SubCell"/>
</dbReference>
<feature type="domain" description="Tubby C-terminal" evidence="8">
    <location>
        <begin position="1272"/>
        <end position="1450"/>
    </location>
</feature>
<keyword evidence="4 6" id="KW-0853">WD repeat</keyword>
<dbReference type="InterPro" id="IPR001680">
    <property type="entry name" value="WD40_rpt"/>
</dbReference>
<dbReference type="InterPro" id="IPR025659">
    <property type="entry name" value="Tubby-like_C"/>
</dbReference>
<dbReference type="EnsemblMetazoa" id="XM_022792449">
    <property type="protein sequence ID" value="XP_022648184"/>
    <property type="gene ID" value="LOC111244904"/>
</dbReference>
<dbReference type="Gene3D" id="2.130.10.10">
    <property type="entry name" value="YVTN repeat-like/Quinoprotein amine dehydrogenase"/>
    <property type="match status" value="1"/>
</dbReference>
<feature type="region of interest" description="Disordered" evidence="7">
    <location>
        <begin position="1300"/>
        <end position="1319"/>
    </location>
</feature>
<feature type="compositionally biased region" description="Gly residues" evidence="7">
    <location>
        <begin position="250"/>
        <end position="260"/>
    </location>
</feature>
<comment type="similarity">
    <text evidence="2">Belongs to the TUB family.</text>
</comment>
<proteinExistence type="inferred from homology"/>
<feature type="region of interest" description="Disordered" evidence="7">
    <location>
        <begin position="895"/>
        <end position="980"/>
    </location>
</feature>